<dbReference type="OrthoDB" id="3250904at2759"/>
<dbReference type="SMART" id="SM00906">
    <property type="entry name" value="Fungal_trans"/>
    <property type="match status" value="1"/>
</dbReference>
<feature type="region of interest" description="Disordered" evidence="5">
    <location>
        <begin position="583"/>
        <end position="618"/>
    </location>
</feature>
<evidence type="ECO:0000259" key="6">
    <source>
        <dbReference type="SMART" id="SM00906"/>
    </source>
</evidence>
<evidence type="ECO:0000256" key="2">
    <source>
        <dbReference type="ARBA" id="ARBA00022723"/>
    </source>
</evidence>
<dbReference type="PANTHER" id="PTHR46910:SF3">
    <property type="entry name" value="HALOTOLERANCE PROTEIN 9-RELATED"/>
    <property type="match status" value="1"/>
</dbReference>
<organism evidence="7 8">
    <name type="scientific">Rhizoctonia solani</name>
    <dbReference type="NCBI Taxonomy" id="456999"/>
    <lineage>
        <taxon>Eukaryota</taxon>
        <taxon>Fungi</taxon>
        <taxon>Dikarya</taxon>
        <taxon>Basidiomycota</taxon>
        <taxon>Agaricomycotina</taxon>
        <taxon>Agaricomycetes</taxon>
        <taxon>Cantharellales</taxon>
        <taxon>Ceratobasidiaceae</taxon>
        <taxon>Rhizoctonia</taxon>
    </lineage>
</organism>
<gene>
    <name evidence="7" type="ORF">RHS03_07952</name>
</gene>
<dbReference type="AlphaFoldDB" id="A0A8H7HLD5"/>
<keyword evidence="3" id="KW-0238">DNA-binding</keyword>
<evidence type="ECO:0000256" key="3">
    <source>
        <dbReference type="ARBA" id="ARBA00023125"/>
    </source>
</evidence>
<dbReference type="Proteomes" id="UP000602905">
    <property type="component" value="Unassembled WGS sequence"/>
</dbReference>
<dbReference type="PANTHER" id="PTHR46910">
    <property type="entry name" value="TRANSCRIPTION FACTOR PDR1"/>
    <property type="match status" value="1"/>
</dbReference>
<dbReference type="GO" id="GO:0006351">
    <property type="term" value="P:DNA-templated transcription"/>
    <property type="evidence" value="ECO:0007669"/>
    <property type="project" value="InterPro"/>
</dbReference>
<evidence type="ECO:0000256" key="1">
    <source>
        <dbReference type="ARBA" id="ARBA00004123"/>
    </source>
</evidence>
<proteinExistence type="predicted"/>
<comment type="subcellular location">
    <subcellularLocation>
        <location evidence="1">Nucleus</location>
    </subcellularLocation>
</comment>
<protein>
    <submittedName>
        <fullName evidence="7">Fungal specific transcription factor domain</fullName>
    </submittedName>
</protein>
<evidence type="ECO:0000313" key="8">
    <source>
        <dbReference type="Proteomes" id="UP000602905"/>
    </source>
</evidence>
<dbReference type="GO" id="GO:0003677">
    <property type="term" value="F:DNA binding"/>
    <property type="evidence" value="ECO:0007669"/>
    <property type="project" value="UniProtKB-KW"/>
</dbReference>
<feature type="domain" description="Xylanolytic transcriptional activator regulatory" evidence="6">
    <location>
        <begin position="285"/>
        <end position="354"/>
    </location>
</feature>
<feature type="non-terminal residue" evidence="7">
    <location>
        <position position="1"/>
    </location>
</feature>
<evidence type="ECO:0000313" key="7">
    <source>
        <dbReference type="EMBL" id="KAF8695720.1"/>
    </source>
</evidence>
<name>A0A8H7HLD5_9AGAM</name>
<sequence>MHLKKLLLGVNTKRDIDHLLDQEPAKSALESKPVVESSRNKTEHDTSSLQASPLSSPALTELIQRMRLLGTDSCSDGQGLVDSNALWADNAFTKSYERVFHGHSSTHVLSRDAAAFRQEHSIGDIQNSSGTSTAWSLPESSRTDRAVTQHYEHTLSDRMMKHLLGELPPVDLMPVLLDAYFDNTFFPVIHRPLFLKQLGEDVHRREPSFLRLVFLVCANGARWCDDPRVLDERWPVPLSAGHRWFRQLDLWPRSILSLSRLTLWDAQSTVLTALYLCGSSATYGTWHVVGTGIRMMQDIGSHRMRSPQTLETELHKRCFWSLLLMDRYYGSDLDNVSEIDDDLWLLEPGASPPAQPYSTSPKLSIFNQAIGLIRLYGRFLQTVHTPDSTKQMIGLDGPQGSSWAFNDINIRLKEWVRRLPSHLQLPHAKHYNNSFFFASLITLWALYYELVISANRSFIVMSSQVALPALKMCRETAREFSSMALAYANTPGSRPVIGMTHPAFSSAMILIMDLIVETGSVQCDILIQNVREDTYDRQQKEDDLRTCIKVLERGESRSHMSGRLRDVISDFEMILRLHSTSPCATAPKSHNDASRVGGSKSITFDVDSPPDITPITDGSQQLQGFIASPSRFASLYEYVNPFSQASLHSTSTTMPRTTPSLFSQTQPVTEPVLRNSIDSDRADSFTNHHAGQMYDCTGLLSEGASWDTLFMDLLHSNYLPHSGSL</sequence>
<feature type="region of interest" description="Disordered" evidence="5">
    <location>
        <begin position="27"/>
        <end position="53"/>
    </location>
</feature>
<dbReference type="GO" id="GO:0003700">
    <property type="term" value="F:DNA-binding transcription factor activity"/>
    <property type="evidence" value="ECO:0007669"/>
    <property type="project" value="InterPro"/>
</dbReference>
<keyword evidence="2" id="KW-0479">Metal-binding</keyword>
<dbReference type="InterPro" id="IPR050987">
    <property type="entry name" value="AtrR-like"/>
</dbReference>
<evidence type="ECO:0000256" key="5">
    <source>
        <dbReference type="SAM" id="MobiDB-lite"/>
    </source>
</evidence>
<accession>A0A8H7HLD5</accession>
<keyword evidence="4" id="KW-0539">Nucleus</keyword>
<dbReference type="EMBL" id="JACYCD010000367">
    <property type="protein sequence ID" value="KAF8695720.1"/>
    <property type="molecule type" value="Genomic_DNA"/>
</dbReference>
<dbReference type="GO" id="GO:0008270">
    <property type="term" value="F:zinc ion binding"/>
    <property type="evidence" value="ECO:0007669"/>
    <property type="project" value="InterPro"/>
</dbReference>
<evidence type="ECO:0000256" key="4">
    <source>
        <dbReference type="ARBA" id="ARBA00023242"/>
    </source>
</evidence>
<dbReference type="InterPro" id="IPR007219">
    <property type="entry name" value="XnlR_reg_dom"/>
</dbReference>
<dbReference type="CDD" id="cd12148">
    <property type="entry name" value="fungal_TF_MHR"/>
    <property type="match status" value="1"/>
</dbReference>
<dbReference type="Pfam" id="PF04082">
    <property type="entry name" value="Fungal_trans"/>
    <property type="match status" value="1"/>
</dbReference>
<comment type="caution">
    <text evidence="7">The sequence shown here is derived from an EMBL/GenBank/DDBJ whole genome shotgun (WGS) entry which is preliminary data.</text>
</comment>
<reference evidence="7" key="1">
    <citation type="submission" date="2020-09" db="EMBL/GenBank/DDBJ databases">
        <title>Comparative genome analyses of four rice-infecting Rhizoctonia solani isolates reveal extensive enrichment of homogalacturonan modification genes.</title>
        <authorList>
            <person name="Lee D.-Y."/>
            <person name="Jeon J."/>
            <person name="Kim K.-T."/>
            <person name="Cheong K."/>
            <person name="Song H."/>
            <person name="Choi G."/>
            <person name="Ko J."/>
            <person name="Opiyo S.O."/>
            <person name="Zuo S."/>
            <person name="Madhav S."/>
            <person name="Lee Y.-H."/>
            <person name="Wang G.-L."/>
        </authorList>
    </citation>
    <scope>NUCLEOTIDE SEQUENCE</scope>
    <source>
        <strain evidence="7">AG1-IA WGL</strain>
    </source>
</reference>
<dbReference type="GO" id="GO:0005634">
    <property type="term" value="C:nucleus"/>
    <property type="evidence" value="ECO:0007669"/>
    <property type="project" value="UniProtKB-SubCell"/>
</dbReference>